<name>A0AC60PGP0_IXOPE</name>
<dbReference type="Proteomes" id="UP000805193">
    <property type="component" value="Unassembled WGS sequence"/>
</dbReference>
<evidence type="ECO:0000313" key="2">
    <source>
        <dbReference type="Proteomes" id="UP000805193"/>
    </source>
</evidence>
<protein>
    <submittedName>
        <fullName evidence="1">Uncharacterized protein</fullName>
    </submittedName>
</protein>
<keyword evidence="2" id="KW-1185">Reference proteome</keyword>
<dbReference type="EMBL" id="JABSTQ010010678">
    <property type="protein sequence ID" value="KAG0418984.1"/>
    <property type="molecule type" value="Genomic_DNA"/>
</dbReference>
<sequence length="194" mass="21897">MAGTARVTSAGGSLQPELAWDTSSEQAPQRSLRQLAPSLSPVPTEDRNKRPDILVDVRAATPFLDLSLEALTSALSFTTYLLAKHQDVQDKVREEVKLLLEKDGNINYDNISSLQYLNQVIAEVSKVLSPTARVDKDKLWAELVAELNAIGPAVKDRRRWQHYWTVRVRAAKKKADEFRKNSGVAWHRRCRGHR</sequence>
<reference evidence="1 2" key="1">
    <citation type="journal article" date="2020" name="Cell">
        <title>Large-Scale Comparative Analyses of Tick Genomes Elucidate Their Genetic Diversity and Vector Capacities.</title>
        <authorList>
            <consortium name="Tick Genome and Microbiome Consortium (TIGMIC)"/>
            <person name="Jia N."/>
            <person name="Wang J."/>
            <person name="Shi W."/>
            <person name="Du L."/>
            <person name="Sun Y."/>
            <person name="Zhan W."/>
            <person name="Jiang J.F."/>
            <person name="Wang Q."/>
            <person name="Zhang B."/>
            <person name="Ji P."/>
            <person name="Bell-Sakyi L."/>
            <person name="Cui X.M."/>
            <person name="Yuan T.T."/>
            <person name="Jiang B.G."/>
            <person name="Yang W.F."/>
            <person name="Lam T.T."/>
            <person name="Chang Q.C."/>
            <person name="Ding S.J."/>
            <person name="Wang X.J."/>
            <person name="Zhu J.G."/>
            <person name="Ruan X.D."/>
            <person name="Zhao L."/>
            <person name="Wei J.T."/>
            <person name="Ye R.Z."/>
            <person name="Que T.C."/>
            <person name="Du C.H."/>
            <person name="Zhou Y.H."/>
            <person name="Cheng J.X."/>
            <person name="Dai P.F."/>
            <person name="Guo W.B."/>
            <person name="Han X.H."/>
            <person name="Huang E.J."/>
            <person name="Li L.F."/>
            <person name="Wei W."/>
            <person name="Gao Y.C."/>
            <person name="Liu J.Z."/>
            <person name="Shao H.Z."/>
            <person name="Wang X."/>
            <person name="Wang C.C."/>
            <person name="Yang T.C."/>
            <person name="Huo Q.B."/>
            <person name="Li W."/>
            <person name="Chen H.Y."/>
            <person name="Chen S.E."/>
            <person name="Zhou L.G."/>
            <person name="Ni X.B."/>
            <person name="Tian J.H."/>
            <person name="Sheng Y."/>
            <person name="Liu T."/>
            <person name="Pan Y.S."/>
            <person name="Xia L.Y."/>
            <person name="Li J."/>
            <person name="Zhao F."/>
            <person name="Cao W.C."/>
        </authorList>
    </citation>
    <scope>NUCLEOTIDE SEQUENCE [LARGE SCALE GENOMIC DNA]</scope>
    <source>
        <strain evidence="1">Iper-2018</strain>
    </source>
</reference>
<accession>A0AC60PGP0</accession>
<proteinExistence type="predicted"/>
<evidence type="ECO:0000313" key="1">
    <source>
        <dbReference type="EMBL" id="KAG0418984.1"/>
    </source>
</evidence>
<comment type="caution">
    <text evidence="1">The sequence shown here is derived from an EMBL/GenBank/DDBJ whole genome shotgun (WGS) entry which is preliminary data.</text>
</comment>
<gene>
    <name evidence="1" type="ORF">HPB47_004449</name>
</gene>
<organism evidence="1 2">
    <name type="scientific">Ixodes persulcatus</name>
    <name type="common">Taiga tick</name>
    <dbReference type="NCBI Taxonomy" id="34615"/>
    <lineage>
        <taxon>Eukaryota</taxon>
        <taxon>Metazoa</taxon>
        <taxon>Ecdysozoa</taxon>
        <taxon>Arthropoda</taxon>
        <taxon>Chelicerata</taxon>
        <taxon>Arachnida</taxon>
        <taxon>Acari</taxon>
        <taxon>Parasitiformes</taxon>
        <taxon>Ixodida</taxon>
        <taxon>Ixodoidea</taxon>
        <taxon>Ixodidae</taxon>
        <taxon>Ixodinae</taxon>
        <taxon>Ixodes</taxon>
    </lineage>
</organism>